<reference evidence="2" key="1">
    <citation type="journal article" date="2019" name="Sci. Rep.">
        <title>Draft genome of Tanacetum cinerariifolium, the natural source of mosquito coil.</title>
        <authorList>
            <person name="Yamashiro T."/>
            <person name="Shiraishi A."/>
            <person name="Satake H."/>
            <person name="Nakayama K."/>
        </authorList>
    </citation>
    <scope>NUCLEOTIDE SEQUENCE</scope>
</reference>
<feature type="compositionally biased region" description="Basic and acidic residues" evidence="1">
    <location>
        <begin position="130"/>
        <end position="145"/>
    </location>
</feature>
<protein>
    <submittedName>
        <fullName evidence="2">Uncharacterized protein</fullName>
    </submittedName>
</protein>
<name>A0A699L640_TANCI</name>
<gene>
    <name evidence="2" type="ORF">Tci_693170</name>
</gene>
<sequence>VEKLTKLQIKSLSPELFNLLSSHDFSSSLPTELKELPSKFTELIREIKELKKHVHELEVELPGDLKEIITKLEKFSSTIFSLTTQVNIKTLDAILSIFFKVNKTLDSSPKNSPQPEGELIKKDKGKKAMSSKDAKEKGTESETNKETNLTDPMKKRIKESVKADLVKQEVEIGKEELVDLVGINVVKGFVELKRILNS</sequence>
<dbReference type="AlphaFoldDB" id="A0A699L640"/>
<feature type="non-terminal residue" evidence="2">
    <location>
        <position position="1"/>
    </location>
</feature>
<organism evidence="2">
    <name type="scientific">Tanacetum cinerariifolium</name>
    <name type="common">Dalmatian daisy</name>
    <name type="synonym">Chrysanthemum cinerariifolium</name>
    <dbReference type="NCBI Taxonomy" id="118510"/>
    <lineage>
        <taxon>Eukaryota</taxon>
        <taxon>Viridiplantae</taxon>
        <taxon>Streptophyta</taxon>
        <taxon>Embryophyta</taxon>
        <taxon>Tracheophyta</taxon>
        <taxon>Spermatophyta</taxon>
        <taxon>Magnoliopsida</taxon>
        <taxon>eudicotyledons</taxon>
        <taxon>Gunneridae</taxon>
        <taxon>Pentapetalae</taxon>
        <taxon>asterids</taxon>
        <taxon>campanulids</taxon>
        <taxon>Asterales</taxon>
        <taxon>Asteraceae</taxon>
        <taxon>Asteroideae</taxon>
        <taxon>Anthemideae</taxon>
        <taxon>Anthemidinae</taxon>
        <taxon>Tanacetum</taxon>
    </lineage>
</organism>
<feature type="region of interest" description="Disordered" evidence="1">
    <location>
        <begin position="106"/>
        <end position="154"/>
    </location>
</feature>
<evidence type="ECO:0000256" key="1">
    <source>
        <dbReference type="SAM" id="MobiDB-lite"/>
    </source>
</evidence>
<accession>A0A699L640</accession>
<evidence type="ECO:0000313" key="2">
    <source>
        <dbReference type="EMBL" id="GFB21199.1"/>
    </source>
</evidence>
<comment type="caution">
    <text evidence="2">The sequence shown here is derived from an EMBL/GenBank/DDBJ whole genome shotgun (WGS) entry which is preliminary data.</text>
</comment>
<dbReference type="EMBL" id="BKCJ010576594">
    <property type="protein sequence ID" value="GFB21199.1"/>
    <property type="molecule type" value="Genomic_DNA"/>
</dbReference>
<proteinExistence type="predicted"/>